<comment type="similarity">
    <text evidence="1">Belongs to the short-chain dehydrogenases/reductases (SDR) family.</text>
</comment>
<evidence type="ECO:0000313" key="3">
    <source>
        <dbReference type="EMBL" id="MFG1371980.1"/>
    </source>
</evidence>
<dbReference type="Pfam" id="PF13561">
    <property type="entry name" value="adh_short_C2"/>
    <property type="match status" value="1"/>
</dbReference>
<sequence length="251" mass="25340">MDLSGKVVVVTGAESGIGLAIANATAAAGAAVVMAGIAEERLAQAAARMETEGRRVLAIPTDVRKAAAVEHLFTAAVERFGRIDAAVANAGIIGAKKAVAELAPADLAQVLADVLAVNLTGTFLTLAAAARRLIAQGGGGSLIATGSSTALKPVPGLAPYAASKGGVHALMHALALELAPWRIRVNTLVPGTTATEATRAMPGYLDEVARALPLGAVTEPEELARYVVFALSDAAPHMTGTLLKIDSGRTL</sequence>
<name>A0ABW6ZTC2_9HYPH</name>
<dbReference type="EMBL" id="JBAFVH010000003">
    <property type="protein sequence ID" value="MFG1371980.1"/>
    <property type="molecule type" value="Genomic_DNA"/>
</dbReference>
<evidence type="ECO:0000256" key="1">
    <source>
        <dbReference type="ARBA" id="ARBA00006484"/>
    </source>
</evidence>
<dbReference type="InterPro" id="IPR020904">
    <property type="entry name" value="Sc_DH/Rdtase_CS"/>
</dbReference>
<protein>
    <submittedName>
        <fullName evidence="3">SDR family oxidoreductase</fullName>
    </submittedName>
</protein>
<dbReference type="RefSeq" id="WP_393991896.1">
    <property type="nucleotide sequence ID" value="NZ_JBAFVH010000003.1"/>
</dbReference>
<dbReference type="CDD" id="cd05233">
    <property type="entry name" value="SDR_c"/>
    <property type="match status" value="1"/>
</dbReference>
<dbReference type="PRINTS" id="PR00081">
    <property type="entry name" value="GDHRDH"/>
</dbReference>
<dbReference type="Proteomes" id="UP001604002">
    <property type="component" value="Unassembled WGS sequence"/>
</dbReference>
<dbReference type="PROSITE" id="PS00061">
    <property type="entry name" value="ADH_SHORT"/>
    <property type="match status" value="1"/>
</dbReference>
<comment type="caution">
    <text evidence="3">The sequence shown here is derived from an EMBL/GenBank/DDBJ whole genome shotgun (WGS) entry which is preliminary data.</text>
</comment>
<reference evidence="3 4" key="1">
    <citation type="submission" date="2024-02" db="EMBL/GenBank/DDBJ databases">
        <title>Expansion and revision of Xanthobacter and proposal of Roseixanthobacter gen. nov.</title>
        <authorList>
            <person name="Soltysiak M.P.M."/>
            <person name="Jalihal A."/>
            <person name="Ory A."/>
            <person name="Chrisophersen C."/>
            <person name="Lee A.D."/>
            <person name="Boulton J."/>
            <person name="Springer M."/>
        </authorList>
    </citation>
    <scope>NUCLEOTIDE SEQUENCE [LARGE SCALE GENOMIC DNA]</scope>
    <source>
        <strain evidence="3 4">23A</strain>
    </source>
</reference>
<dbReference type="PANTHER" id="PTHR42760">
    <property type="entry name" value="SHORT-CHAIN DEHYDROGENASES/REDUCTASES FAMILY MEMBER"/>
    <property type="match status" value="1"/>
</dbReference>
<dbReference type="SUPFAM" id="SSF51735">
    <property type="entry name" value="NAD(P)-binding Rossmann-fold domains"/>
    <property type="match status" value="1"/>
</dbReference>
<dbReference type="PANTHER" id="PTHR42760:SF133">
    <property type="entry name" value="3-OXOACYL-[ACYL-CARRIER-PROTEIN] REDUCTASE"/>
    <property type="match status" value="1"/>
</dbReference>
<evidence type="ECO:0000256" key="2">
    <source>
        <dbReference type="ARBA" id="ARBA00023002"/>
    </source>
</evidence>
<dbReference type="Gene3D" id="3.40.50.720">
    <property type="entry name" value="NAD(P)-binding Rossmann-like Domain"/>
    <property type="match status" value="1"/>
</dbReference>
<keyword evidence="4" id="KW-1185">Reference proteome</keyword>
<dbReference type="PRINTS" id="PR00080">
    <property type="entry name" value="SDRFAMILY"/>
</dbReference>
<evidence type="ECO:0000313" key="4">
    <source>
        <dbReference type="Proteomes" id="UP001604002"/>
    </source>
</evidence>
<accession>A0ABW6ZTC2</accession>
<organism evidence="3 4">
    <name type="scientific">Xanthobacter oligotrophicus</name>
    <dbReference type="NCBI Taxonomy" id="2607286"/>
    <lineage>
        <taxon>Bacteria</taxon>
        <taxon>Pseudomonadati</taxon>
        <taxon>Pseudomonadota</taxon>
        <taxon>Alphaproteobacteria</taxon>
        <taxon>Hyphomicrobiales</taxon>
        <taxon>Xanthobacteraceae</taxon>
        <taxon>Xanthobacter</taxon>
    </lineage>
</organism>
<gene>
    <name evidence="3" type="ORF">V5F32_07385</name>
</gene>
<proteinExistence type="inferred from homology"/>
<keyword evidence="2" id="KW-0560">Oxidoreductase</keyword>
<dbReference type="InterPro" id="IPR002347">
    <property type="entry name" value="SDR_fam"/>
</dbReference>
<dbReference type="InterPro" id="IPR036291">
    <property type="entry name" value="NAD(P)-bd_dom_sf"/>
</dbReference>